<reference evidence="3" key="1">
    <citation type="submission" date="2019-11" db="EMBL/GenBank/DDBJ databases">
        <title>Description of Pedobacter sp. LMG 31464T.</title>
        <authorList>
            <person name="Carlier A."/>
            <person name="Qi S."/>
            <person name="Vandamme P."/>
        </authorList>
    </citation>
    <scope>NUCLEOTIDE SEQUENCE</scope>
    <source>
        <strain evidence="3">LMG 31464</strain>
    </source>
</reference>
<gene>
    <name evidence="3" type="ORF">GM921_07290</name>
</gene>
<sequence length="394" mass="44802">MELSPRKKINFDNTEIAFRNKTNGELNQAYWLFKIISSNFLTQVGPPITNFLLNIGFPIKGAIKATIFKQFCGGETINECEHTIEQLSLGHVGTILDYSVEGEDEEEVFDFTCEEIIRTINRADGDPRVPITVFKITGIGRFALLEKLDAKQALTATETEEFARVKARCEKICQAAFDKQVPVMIDAEDSWVQYTIDELALEMMTKFNKEKLIVYNTYQLYRHDKLADLKADYLIAKETGFILGVKMVRGAYMEKERKRAAEMGYPSPIQPDKAATDKDYDESLRFCVQHIDQIGFVCGTHNEESSRLLTELMDENNIPHNHPHAYFAQLLGMSDNLSFNLSDAGYNVAKYVPYGPIKAVMPYLFRRAQENTSVAGQTGRELGLISKEKARRRL</sequence>
<organism evidence="3 4">
    <name type="scientific">Pedobacter planticolens</name>
    <dbReference type="NCBI Taxonomy" id="2679964"/>
    <lineage>
        <taxon>Bacteria</taxon>
        <taxon>Pseudomonadati</taxon>
        <taxon>Bacteroidota</taxon>
        <taxon>Sphingobacteriia</taxon>
        <taxon>Sphingobacteriales</taxon>
        <taxon>Sphingobacteriaceae</taxon>
        <taxon>Pedobacter</taxon>
    </lineage>
</organism>
<keyword evidence="4" id="KW-1185">Reference proteome</keyword>
<name>A0A923DWI5_9SPHI</name>
<dbReference type="SUPFAM" id="SSF51730">
    <property type="entry name" value="FAD-linked oxidoreductase"/>
    <property type="match status" value="1"/>
</dbReference>
<dbReference type="GO" id="GO:0004657">
    <property type="term" value="F:proline dehydrogenase activity"/>
    <property type="evidence" value="ECO:0007669"/>
    <property type="project" value="InterPro"/>
</dbReference>
<dbReference type="GO" id="GO:0010133">
    <property type="term" value="P:L-proline catabolic process to L-glutamate"/>
    <property type="evidence" value="ECO:0007669"/>
    <property type="project" value="TreeGrafter"/>
</dbReference>
<dbReference type="PANTHER" id="PTHR13914:SF0">
    <property type="entry name" value="PROLINE DEHYDROGENASE 1, MITOCHONDRIAL"/>
    <property type="match status" value="1"/>
</dbReference>
<dbReference type="InterPro" id="IPR029041">
    <property type="entry name" value="FAD-linked_oxidoreductase-like"/>
</dbReference>
<protein>
    <submittedName>
        <fullName evidence="3">Proline dehydrogenase</fullName>
    </submittedName>
</protein>
<dbReference type="Proteomes" id="UP000601055">
    <property type="component" value="Unassembled WGS sequence"/>
</dbReference>
<dbReference type="RefSeq" id="WP_182921932.1">
    <property type="nucleotide sequence ID" value="NZ_WNXD01000001.1"/>
</dbReference>
<keyword evidence="1" id="KW-0560">Oxidoreductase</keyword>
<dbReference type="Pfam" id="PF01619">
    <property type="entry name" value="Pro_dh"/>
    <property type="match status" value="1"/>
</dbReference>
<evidence type="ECO:0000256" key="1">
    <source>
        <dbReference type="ARBA" id="ARBA00023002"/>
    </source>
</evidence>
<evidence type="ECO:0000259" key="2">
    <source>
        <dbReference type="Pfam" id="PF01619"/>
    </source>
</evidence>
<dbReference type="Gene3D" id="3.20.20.220">
    <property type="match status" value="1"/>
</dbReference>
<evidence type="ECO:0000313" key="4">
    <source>
        <dbReference type="Proteomes" id="UP000601055"/>
    </source>
</evidence>
<dbReference type="GO" id="GO:0071949">
    <property type="term" value="F:FAD binding"/>
    <property type="evidence" value="ECO:0007669"/>
    <property type="project" value="TreeGrafter"/>
</dbReference>
<dbReference type="PANTHER" id="PTHR13914">
    <property type="entry name" value="PROLINE OXIDASE"/>
    <property type="match status" value="1"/>
</dbReference>
<accession>A0A923DWI5</accession>
<dbReference type="EMBL" id="WNXD01000001">
    <property type="protein sequence ID" value="MBB2145281.1"/>
    <property type="molecule type" value="Genomic_DNA"/>
</dbReference>
<comment type="caution">
    <text evidence="3">The sequence shown here is derived from an EMBL/GenBank/DDBJ whole genome shotgun (WGS) entry which is preliminary data.</text>
</comment>
<dbReference type="InterPro" id="IPR015659">
    <property type="entry name" value="Proline_oxidase"/>
</dbReference>
<dbReference type="InterPro" id="IPR002872">
    <property type="entry name" value="Proline_DH_dom"/>
</dbReference>
<evidence type="ECO:0000313" key="3">
    <source>
        <dbReference type="EMBL" id="MBB2145281.1"/>
    </source>
</evidence>
<dbReference type="AlphaFoldDB" id="A0A923DWI5"/>
<proteinExistence type="predicted"/>
<feature type="domain" description="Proline dehydrogenase" evidence="2">
    <location>
        <begin position="81"/>
        <end position="378"/>
    </location>
</feature>